<feature type="transmembrane region" description="Helical" evidence="9">
    <location>
        <begin position="180"/>
        <end position="200"/>
    </location>
</feature>
<feature type="transmembrane region" description="Helical" evidence="9">
    <location>
        <begin position="349"/>
        <end position="367"/>
    </location>
</feature>
<feature type="domain" description="Mechanosensitive ion channel MscS C-terminal" evidence="12">
    <location>
        <begin position="632"/>
        <end position="717"/>
    </location>
</feature>
<dbReference type="SUPFAM" id="SSF82861">
    <property type="entry name" value="Mechanosensitive channel protein MscS (YggB), transmembrane region"/>
    <property type="match status" value="1"/>
</dbReference>
<dbReference type="PANTHER" id="PTHR30347:SF1">
    <property type="entry name" value="MECHANOSENSITIVE CHANNEL MSCK"/>
    <property type="match status" value="1"/>
</dbReference>
<protein>
    <submittedName>
        <fullName evidence="13">Mechanosensitive ion channel-like protein</fullName>
    </submittedName>
</protein>
<feature type="compositionally biased region" description="Basic and acidic residues" evidence="8">
    <location>
        <begin position="743"/>
        <end position="753"/>
    </location>
</feature>
<sequence length="799" mass="90435">MTNKIVCLLLCVLSHWVSLTCADNLDFQQLEQQTNQFLEKYQKSDLSVNGLSELEKNSQDLIKALQNCEKKAEQEIAQLVDIREIDALKSDAKDGQDQGSQMLPQSAATQEVDRQINVTTKRLIACRLKSGQMEEARFALFEKKQQLWMDELTSRQDVWSFMKAENVQLNLKDVSQILPFNIWFLWTVLLGMGAYAMVLWRHRAEAFTFKAVDPAGISVKGFIKQLMSLYAVPLVLAWLYYVWVDSNKVHAFVLFGGLLVRDAFVLLPLKLLVSEQQKQFIKPFMIYSTGLIVLLALGWNGIHFKQNIGLDWLVEYSVLITPLVILTCLLLGLTNLYFYLLIKSKKDRFVPLLILLLAVLSLLAYTLSYAQGAQYILIISVGLMLVHWQLKTINSIRKVSLVHKINHLKQQEEYDGSNFAFPFWVSLLTVLVSGLAGLVFLSWLGGVSEEAYKQVSFIYSEGFDLGSVRIVPQDILIAVVLVSLIVYVLQKLKLGIENRWFDKSRVRKSSREVFSMLIWYIGLTIAVFVGLSVAGFDISRLAIIAGALSVGIGFGLKNIVSNFVSGLILLFERPVTRGDWVEVGGTVGLIEKVKIRATRIRTFDNAEILVPNSELLSHHVTNWTLSNSIGRITIKIGVAYGSDVNQVREILNEIATSHDQVIKRDPYKHKVLFREFGDSSLNFELRVMIKDIKMFLDVETDINFAIDKALRDANISIPFPQRDIHIKDSSILQIDESNSQNTDSKDNHSKQLEAESPAQSNARQTADDNKEKGKGEVAQMIEEDEKKKEAEQKDKDKSD</sequence>
<evidence type="ECO:0000256" key="6">
    <source>
        <dbReference type="ARBA" id="ARBA00023136"/>
    </source>
</evidence>
<dbReference type="SUPFAM" id="SSF50182">
    <property type="entry name" value="Sm-like ribonucleoproteins"/>
    <property type="match status" value="1"/>
</dbReference>
<dbReference type="PANTHER" id="PTHR30347">
    <property type="entry name" value="POTASSIUM CHANNEL RELATED"/>
    <property type="match status" value="1"/>
</dbReference>
<feature type="transmembrane region" description="Helical" evidence="9">
    <location>
        <begin position="475"/>
        <end position="492"/>
    </location>
</feature>
<feature type="domain" description="Mechanosensitive ion channel MscS" evidence="11">
    <location>
        <begin position="558"/>
        <end position="624"/>
    </location>
</feature>
<evidence type="ECO:0000256" key="4">
    <source>
        <dbReference type="ARBA" id="ARBA00022692"/>
    </source>
</evidence>
<evidence type="ECO:0000256" key="3">
    <source>
        <dbReference type="ARBA" id="ARBA00022475"/>
    </source>
</evidence>
<keyword evidence="10" id="KW-0732">Signal</keyword>
<dbReference type="SUPFAM" id="SSF82689">
    <property type="entry name" value="Mechanosensitive channel protein MscS (YggB), C-terminal domain"/>
    <property type="match status" value="1"/>
</dbReference>
<organism evidence="13 14">
    <name type="scientific">Marinicella litoralis</name>
    <dbReference type="NCBI Taxonomy" id="644220"/>
    <lineage>
        <taxon>Bacteria</taxon>
        <taxon>Pseudomonadati</taxon>
        <taxon>Pseudomonadota</taxon>
        <taxon>Gammaproteobacteria</taxon>
        <taxon>Lysobacterales</taxon>
        <taxon>Marinicellaceae</taxon>
        <taxon>Marinicella</taxon>
    </lineage>
</organism>
<dbReference type="Gene3D" id="1.10.287.1260">
    <property type="match status" value="1"/>
</dbReference>
<keyword evidence="3" id="KW-1003">Cell membrane</keyword>
<feature type="signal peptide" evidence="10">
    <location>
        <begin position="1"/>
        <end position="22"/>
    </location>
</feature>
<evidence type="ECO:0000256" key="10">
    <source>
        <dbReference type="SAM" id="SignalP"/>
    </source>
</evidence>
<comment type="similarity">
    <text evidence="2">Belongs to the MscS (TC 1.A.23) family.</text>
</comment>
<comment type="caution">
    <text evidence="13">The sequence shown here is derived from an EMBL/GenBank/DDBJ whole genome shotgun (WGS) entry which is preliminary data.</text>
</comment>
<feature type="chain" id="PRO_5020516044" evidence="10">
    <location>
        <begin position="23"/>
        <end position="799"/>
    </location>
</feature>
<dbReference type="InterPro" id="IPR049278">
    <property type="entry name" value="MS_channel_C"/>
</dbReference>
<evidence type="ECO:0000256" key="2">
    <source>
        <dbReference type="ARBA" id="ARBA00008017"/>
    </source>
</evidence>
<feature type="transmembrane region" description="Helical" evidence="9">
    <location>
        <begin position="249"/>
        <end position="272"/>
    </location>
</feature>
<evidence type="ECO:0000256" key="1">
    <source>
        <dbReference type="ARBA" id="ARBA00004651"/>
    </source>
</evidence>
<evidence type="ECO:0000259" key="12">
    <source>
        <dbReference type="Pfam" id="PF21082"/>
    </source>
</evidence>
<feature type="transmembrane region" description="Helical" evidence="9">
    <location>
        <begin position="373"/>
        <end position="390"/>
    </location>
</feature>
<keyword evidence="6 9" id="KW-0472">Membrane</keyword>
<dbReference type="AlphaFoldDB" id="A0A4R6XW12"/>
<dbReference type="EMBL" id="SNZB01000002">
    <property type="protein sequence ID" value="TDR22620.1"/>
    <property type="molecule type" value="Genomic_DNA"/>
</dbReference>
<reference evidence="13 14" key="1">
    <citation type="submission" date="2019-03" db="EMBL/GenBank/DDBJ databases">
        <title>Genomic Encyclopedia of Type Strains, Phase IV (KMG-IV): sequencing the most valuable type-strain genomes for metagenomic binning, comparative biology and taxonomic classification.</title>
        <authorList>
            <person name="Goeker M."/>
        </authorList>
    </citation>
    <scope>NUCLEOTIDE SEQUENCE [LARGE SCALE GENOMIC DNA]</scope>
    <source>
        <strain evidence="13 14">DSM 25488</strain>
    </source>
</reference>
<name>A0A4R6XW12_9GAMM</name>
<dbReference type="Proteomes" id="UP000295724">
    <property type="component" value="Unassembled WGS sequence"/>
</dbReference>
<feature type="region of interest" description="Disordered" evidence="8">
    <location>
        <begin position="737"/>
        <end position="799"/>
    </location>
</feature>
<dbReference type="InterPro" id="IPR010920">
    <property type="entry name" value="LSM_dom_sf"/>
</dbReference>
<feature type="transmembrane region" description="Helical" evidence="9">
    <location>
        <begin position="316"/>
        <end position="342"/>
    </location>
</feature>
<evidence type="ECO:0000256" key="9">
    <source>
        <dbReference type="SAM" id="Phobius"/>
    </source>
</evidence>
<keyword evidence="5 9" id="KW-1133">Transmembrane helix</keyword>
<feature type="transmembrane region" description="Helical" evidence="9">
    <location>
        <begin position="513"/>
        <end position="536"/>
    </location>
</feature>
<evidence type="ECO:0000259" key="11">
    <source>
        <dbReference type="Pfam" id="PF00924"/>
    </source>
</evidence>
<dbReference type="Pfam" id="PF00924">
    <property type="entry name" value="MS_channel_2nd"/>
    <property type="match status" value="1"/>
</dbReference>
<feature type="compositionally biased region" description="Basic and acidic residues" evidence="8">
    <location>
        <begin position="765"/>
        <end position="775"/>
    </location>
</feature>
<proteinExistence type="inferred from homology"/>
<dbReference type="Gene3D" id="2.30.30.60">
    <property type="match status" value="1"/>
</dbReference>
<dbReference type="InterPro" id="IPR052702">
    <property type="entry name" value="MscS-like_channel"/>
</dbReference>
<keyword evidence="4 9" id="KW-0812">Transmembrane</keyword>
<dbReference type="GO" id="GO:0005886">
    <property type="term" value="C:plasma membrane"/>
    <property type="evidence" value="ECO:0007669"/>
    <property type="project" value="UniProtKB-SubCell"/>
</dbReference>
<evidence type="ECO:0000256" key="5">
    <source>
        <dbReference type="ARBA" id="ARBA00022989"/>
    </source>
</evidence>
<feature type="transmembrane region" description="Helical" evidence="9">
    <location>
        <begin position="284"/>
        <end position="304"/>
    </location>
</feature>
<dbReference type="InterPro" id="IPR006685">
    <property type="entry name" value="MscS_channel_2nd"/>
</dbReference>
<evidence type="ECO:0000256" key="7">
    <source>
        <dbReference type="SAM" id="Coils"/>
    </source>
</evidence>
<dbReference type="InterPro" id="IPR011066">
    <property type="entry name" value="MscS_channel_C_sf"/>
</dbReference>
<feature type="coiled-coil region" evidence="7">
    <location>
        <begin position="51"/>
        <end position="85"/>
    </location>
</feature>
<dbReference type="InterPro" id="IPR023408">
    <property type="entry name" value="MscS_beta-dom_sf"/>
</dbReference>
<feature type="transmembrane region" description="Helical" evidence="9">
    <location>
        <begin position="221"/>
        <end position="243"/>
    </location>
</feature>
<evidence type="ECO:0000313" key="14">
    <source>
        <dbReference type="Proteomes" id="UP000295724"/>
    </source>
</evidence>
<feature type="compositionally biased region" description="Basic and acidic residues" evidence="8">
    <location>
        <begin position="784"/>
        <end position="799"/>
    </location>
</feature>
<dbReference type="OrthoDB" id="9799209at2"/>
<dbReference type="GO" id="GO:0008381">
    <property type="term" value="F:mechanosensitive monoatomic ion channel activity"/>
    <property type="evidence" value="ECO:0007669"/>
    <property type="project" value="UniProtKB-ARBA"/>
</dbReference>
<evidence type="ECO:0000256" key="8">
    <source>
        <dbReference type="SAM" id="MobiDB-lite"/>
    </source>
</evidence>
<keyword evidence="14" id="KW-1185">Reference proteome</keyword>
<accession>A0A4R6XW12</accession>
<dbReference type="RefSeq" id="WP_099019248.1">
    <property type="nucleotide sequence ID" value="NZ_NIHB01000002.1"/>
</dbReference>
<comment type="subcellular location">
    <subcellularLocation>
        <location evidence="1">Cell membrane</location>
        <topology evidence="1">Multi-pass membrane protein</topology>
    </subcellularLocation>
</comment>
<feature type="transmembrane region" description="Helical" evidence="9">
    <location>
        <begin position="419"/>
        <end position="444"/>
    </location>
</feature>
<dbReference type="Gene3D" id="3.30.70.100">
    <property type="match status" value="1"/>
</dbReference>
<keyword evidence="7" id="KW-0175">Coiled coil</keyword>
<evidence type="ECO:0000313" key="13">
    <source>
        <dbReference type="EMBL" id="TDR22620.1"/>
    </source>
</evidence>
<dbReference type="Pfam" id="PF21082">
    <property type="entry name" value="MS_channel_3rd"/>
    <property type="match status" value="1"/>
</dbReference>
<gene>
    <name evidence="13" type="ORF">C8D91_1112</name>
</gene>
<dbReference type="InterPro" id="IPR011014">
    <property type="entry name" value="MscS_channel_TM-2"/>
</dbReference>